<feature type="short sequence motif" description="Histidine triad motif" evidence="1">
    <location>
        <begin position="95"/>
        <end position="99"/>
    </location>
</feature>
<evidence type="ECO:0000313" key="4">
    <source>
        <dbReference type="Proteomes" id="UP000317763"/>
    </source>
</evidence>
<dbReference type="OrthoDB" id="9799145at2"/>
<dbReference type="PROSITE" id="PS51084">
    <property type="entry name" value="HIT_2"/>
    <property type="match status" value="1"/>
</dbReference>
<dbReference type="EMBL" id="VJOM01000003">
    <property type="protein sequence ID" value="TSE33547.1"/>
    <property type="molecule type" value="Genomic_DNA"/>
</dbReference>
<name>A0A554XCH6_9BURK</name>
<dbReference type="RefSeq" id="WP_043699741.1">
    <property type="nucleotide sequence ID" value="NZ_CP083911.1"/>
</dbReference>
<comment type="caution">
    <text evidence="3">The sequence shown here is derived from an EMBL/GenBank/DDBJ whole genome shotgun (WGS) entry which is preliminary data.</text>
</comment>
<dbReference type="AlphaFoldDB" id="A0A554XCH6"/>
<keyword evidence="4" id="KW-1185">Reference proteome</keyword>
<organism evidence="3 4">
    <name type="scientific">Tepidimonas taiwanensis</name>
    <dbReference type="NCBI Taxonomy" id="307486"/>
    <lineage>
        <taxon>Bacteria</taxon>
        <taxon>Pseudomonadati</taxon>
        <taxon>Pseudomonadota</taxon>
        <taxon>Betaproteobacteria</taxon>
        <taxon>Burkholderiales</taxon>
        <taxon>Tepidimonas</taxon>
    </lineage>
</organism>
<feature type="domain" description="HIT" evidence="2">
    <location>
        <begin position="44"/>
        <end position="110"/>
    </location>
</feature>
<accession>A0A554XCH6</accession>
<protein>
    <submittedName>
        <fullName evidence="3">HIT domain protein</fullName>
    </submittedName>
</protein>
<dbReference type="InterPro" id="IPR036265">
    <property type="entry name" value="HIT-like_sf"/>
</dbReference>
<sequence length="153" mass="16754">MSAAPAACPLCREDGGLLLWRDDDWRVVRALGPDVAEAPAWYRVVARVHVAEWSDLDAAAQARAMALVTTVERCMRATLVPTKINLASLGNVVPHLHWHVIARYDWDSRYPAPIWDAPRRASDAARLAALHARLTACDAAIVRALDGQPSETA</sequence>
<evidence type="ECO:0000313" key="3">
    <source>
        <dbReference type="EMBL" id="TSE33547.1"/>
    </source>
</evidence>
<dbReference type="STRING" id="307486.GCA_000807215_00873"/>
<reference evidence="3 4" key="1">
    <citation type="submission" date="2019-07" db="EMBL/GenBank/DDBJ databases">
        <title>Tepidimonas taiwanensis I1-1 draft genome.</title>
        <authorList>
            <person name="Da Costa M.S."/>
            <person name="Froufe H.J.C."/>
            <person name="Egas C."/>
            <person name="Albuquerque L."/>
        </authorList>
    </citation>
    <scope>NUCLEOTIDE SEQUENCE [LARGE SCALE GENOMIC DNA]</scope>
    <source>
        <strain evidence="3 4">I1-1</strain>
    </source>
</reference>
<evidence type="ECO:0000259" key="2">
    <source>
        <dbReference type="PROSITE" id="PS51084"/>
    </source>
</evidence>
<gene>
    <name evidence="3" type="ORF">Ttaiw_00473</name>
</gene>
<dbReference type="Pfam" id="PF01230">
    <property type="entry name" value="HIT"/>
    <property type="match status" value="1"/>
</dbReference>
<dbReference type="GO" id="GO:0003824">
    <property type="term" value="F:catalytic activity"/>
    <property type="evidence" value="ECO:0007669"/>
    <property type="project" value="InterPro"/>
</dbReference>
<dbReference type="Gene3D" id="3.30.428.10">
    <property type="entry name" value="HIT-like"/>
    <property type="match status" value="1"/>
</dbReference>
<dbReference type="Proteomes" id="UP000317763">
    <property type="component" value="Unassembled WGS sequence"/>
</dbReference>
<dbReference type="SUPFAM" id="SSF54197">
    <property type="entry name" value="HIT-like"/>
    <property type="match status" value="1"/>
</dbReference>
<evidence type="ECO:0000256" key="1">
    <source>
        <dbReference type="PROSITE-ProRule" id="PRU00464"/>
    </source>
</evidence>
<proteinExistence type="predicted"/>
<dbReference type="InterPro" id="IPR011146">
    <property type="entry name" value="HIT-like"/>
</dbReference>